<dbReference type="FunCoup" id="A0A2K1JC72">
    <property type="interactions" value="336"/>
</dbReference>
<dbReference type="AlphaFoldDB" id="A0A2K1JC72"/>
<evidence type="ECO:0000313" key="4">
    <source>
        <dbReference type="EMBL" id="PNR39125.1"/>
    </source>
</evidence>
<feature type="compositionally biased region" description="Polar residues" evidence="1">
    <location>
        <begin position="368"/>
        <end position="383"/>
    </location>
</feature>
<name>A0A2K1JC72_PHYPA</name>
<keyword evidence="2" id="KW-0812">Transmembrane</keyword>
<keyword evidence="2" id="KW-1133">Transmembrane helix</keyword>
<sequence>MMQERSRYHILEGLLYYSSCGCKNLTTFQPASKSFVEEGKCDPTVKKLLILSSAASTPKATRMSNSMDSPKETDLFENMELLQGGSDNAAYRQLGHAEEQGDDLEEFEILERPLPRFWQSRRCRWMGLICLAIVFLGVAAVLLHWLAPLFLDKVIIPLMIWESTEFSKPVLAVVLVCSLAIFPMFILPSGPSMWLSGMMFGYGLGFLIIMSGTMIGQTLPYFIGQWLLHDRIQMWLTKYPKKAAVLRVAEQGGWFQQVRTIMLLRVSPFPYPLFNYVITVTNIKYGPYIVGSICGMVPEAFITIYSGRLLFTLAEIKHKNRHITPLEIAYNIVGACIAAATAITATIYGRRALKELELKEAAEREASGQLSQPMTDILSQSPPSFKHPITWTGNSSSDASQPLAQSLEDFPPSMSELPTHSKK</sequence>
<feature type="domain" description="VTT" evidence="3">
    <location>
        <begin position="188"/>
        <end position="308"/>
    </location>
</feature>
<feature type="transmembrane region" description="Helical" evidence="2">
    <location>
        <begin position="328"/>
        <end position="349"/>
    </location>
</feature>
<dbReference type="EMBL" id="ABEU02000015">
    <property type="protein sequence ID" value="PNR39125.1"/>
    <property type="molecule type" value="Genomic_DNA"/>
</dbReference>
<protein>
    <recommendedName>
        <fullName evidence="3">VTT domain-containing protein</fullName>
    </recommendedName>
</protein>
<feature type="transmembrane region" description="Helical" evidence="2">
    <location>
        <begin position="199"/>
        <end position="223"/>
    </location>
</feature>
<keyword evidence="2" id="KW-0472">Membrane</keyword>
<proteinExistence type="predicted"/>
<dbReference type="EnsemblPlants" id="Pp3c15_6250V3.1">
    <property type="protein sequence ID" value="Pp3c15_6250V3.1"/>
    <property type="gene ID" value="Pp3c15_6250"/>
</dbReference>
<evidence type="ECO:0000256" key="2">
    <source>
        <dbReference type="SAM" id="Phobius"/>
    </source>
</evidence>
<reference evidence="5" key="3">
    <citation type="submission" date="2020-12" db="UniProtKB">
        <authorList>
            <consortium name="EnsemblPlants"/>
        </authorList>
    </citation>
    <scope>IDENTIFICATION</scope>
</reference>
<keyword evidence="6" id="KW-1185">Reference proteome</keyword>
<evidence type="ECO:0000313" key="5">
    <source>
        <dbReference type="EnsemblPlants" id="Pp3c15_6250V3.1"/>
    </source>
</evidence>
<reference evidence="4 6" key="2">
    <citation type="journal article" date="2018" name="Plant J.">
        <title>The Physcomitrella patens chromosome-scale assembly reveals moss genome structure and evolution.</title>
        <authorList>
            <person name="Lang D."/>
            <person name="Ullrich K.K."/>
            <person name="Murat F."/>
            <person name="Fuchs J."/>
            <person name="Jenkins J."/>
            <person name="Haas F.B."/>
            <person name="Piednoel M."/>
            <person name="Gundlach H."/>
            <person name="Van Bel M."/>
            <person name="Meyberg R."/>
            <person name="Vives C."/>
            <person name="Morata J."/>
            <person name="Symeonidi A."/>
            <person name="Hiss M."/>
            <person name="Muchero W."/>
            <person name="Kamisugi Y."/>
            <person name="Saleh O."/>
            <person name="Blanc G."/>
            <person name="Decker E.L."/>
            <person name="van Gessel N."/>
            <person name="Grimwood J."/>
            <person name="Hayes R.D."/>
            <person name="Graham S.W."/>
            <person name="Gunter L.E."/>
            <person name="McDaniel S.F."/>
            <person name="Hoernstein S.N.W."/>
            <person name="Larsson A."/>
            <person name="Li F.W."/>
            <person name="Perroud P.F."/>
            <person name="Phillips J."/>
            <person name="Ranjan P."/>
            <person name="Rokshar D.S."/>
            <person name="Rothfels C.J."/>
            <person name="Schneider L."/>
            <person name="Shu S."/>
            <person name="Stevenson D.W."/>
            <person name="Thummler F."/>
            <person name="Tillich M."/>
            <person name="Villarreal Aguilar J.C."/>
            <person name="Widiez T."/>
            <person name="Wong G.K."/>
            <person name="Wymore A."/>
            <person name="Zhang Y."/>
            <person name="Zimmer A.D."/>
            <person name="Quatrano R.S."/>
            <person name="Mayer K.F.X."/>
            <person name="Goodstein D."/>
            <person name="Casacuberta J.M."/>
            <person name="Vandepoele K."/>
            <person name="Reski R."/>
            <person name="Cuming A.C."/>
            <person name="Tuskan G.A."/>
            <person name="Maumus F."/>
            <person name="Salse J."/>
            <person name="Schmutz J."/>
            <person name="Rensing S.A."/>
        </authorList>
    </citation>
    <scope>NUCLEOTIDE SEQUENCE [LARGE SCALE GENOMIC DNA]</scope>
    <source>
        <strain evidence="5 6">cv. Gransden 2004</strain>
    </source>
</reference>
<accession>A0A2K1JC72</accession>
<dbReference type="PANTHER" id="PTHR46431:SF5">
    <property type="entry name" value="EXPRESSED PROTEIN"/>
    <property type="match status" value="1"/>
</dbReference>
<reference evidence="4 6" key="1">
    <citation type="journal article" date="2008" name="Science">
        <title>The Physcomitrella genome reveals evolutionary insights into the conquest of land by plants.</title>
        <authorList>
            <person name="Rensing S."/>
            <person name="Lang D."/>
            <person name="Zimmer A."/>
            <person name="Terry A."/>
            <person name="Salamov A."/>
            <person name="Shapiro H."/>
            <person name="Nishiyama T."/>
            <person name="Perroud P.-F."/>
            <person name="Lindquist E."/>
            <person name="Kamisugi Y."/>
            <person name="Tanahashi T."/>
            <person name="Sakakibara K."/>
            <person name="Fujita T."/>
            <person name="Oishi K."/>
            <person name="Shin-I T."/>
            <person name="Kuroki Y."/>
            <person name="Toyoda A."/>
            <person name="Suzuki Y."/>
            <person name="Hashimoto A."/>
            <person name="Yamaguchi K."/>
            <person name="Sugano A."/>
            <person name="Kohara Y."/>
            <person name="Fujiyama A."/>
            <person name="Anterola A."/>
            <person name="Aoki S."/>
            <person name="Ashton N."/>
            <person name="Barbazuk W.B."/>
            <person name="Barker E."/>
            <person name="Bennetzen J."/>
            <person name="Bezanilla M."/>
            <person name="Blankenship R."/>
            <person name="Cho S.H."/>
            <person name="Dutcher S."/>
            <person name="Estelle M."/>
            <person name="Fawcett J.A."/>
            <person name="Gundlach H."/>
            <person name="Hanada K."/>
            <person name="Heyl A."/>
            <person name="Hicks K.A."/>
            <person name="Hugh J."/>
            <person name="Lohr M."/>
            <person name="Mayer K."/>
            <person name="Melkozernov A."/>
            <person name="Murata T."/>
            <person name="Nelson D."/>
            <person name="Pils B."/>
            <person name="Prigge M."/>
            <person name="Reiss B."/>
            <person name="Renner T."/>
            <person name="Rombauts S."/>
            <person name="Rushton P."/>
            <person name="Sanderfoot A."/>
            <person name="Schween G."/>
            <person name="Shiu S.-H."/>
            <person name="Stueber K."/>
            <person name="Theodoulou F.L."/>
            <person name="Tu H."/>
            <person name="Van de Peer Y."/>
            <person name="Verrier P.J."/>
            <person name="Waters E."/>
            <person name="Wood A."/>
            <person name="Yang L."/>
            <person name="Cove D."/>
            <person name="Cuming A."/>
            <person name="Hasebe M."/>
            <person name="Lucas S."/>
            <person name="Mishler D.B."/>
            <person name="Reski R."/>
            <person name="Grigoriev I."/>
            <person name="Quatrano R.S."/>
            <person name="Boore J.L."/>
        </authorList>
    </citation>
    <scope>NUCLEOTIDE SEQUENCE [LARGE SCALE GENOMIC DNA]</scope>
    <source>
        <strain evidence="5 6">cv. Gransden 2004</strain>
    </source>
</reference>
<feature type="transmembrane region" description="Helical" evidence="2">
    <location>
        <begin position="166"/>
        <end position="187"/>
    </location>
</feature>
<dbReference type="Pfam" id="PF09335">
    <property type="entry name" value="VTT_dom"/>
    <property type="match status" value="1"/>
</dbReference>
<dbReference type="STRING" id="3218.A0A2K1JC72"/>
<evidence type="ECO:0000313" key="6">
    <source>
        <dbReference type="Proteomes" id="UP000006727"/>
    </source>
</evidence>
<evidence type="ECO:0000256" key="1">
    <source>
        <dbReference type="SAM" id="MobiDB-lite"/>
    </source>
</evidence>
<organism evidence="4">
    <name type="scientific">Physcomitrium patens</name>
    <name type="common">Spreading-leaved earth moss</name>
    <name type="synonym">Physcomitrella patens</name>
    <dbReference type="NCBI Taxonomy" id="3218"/>
    <lineage>
        <taxon>Eukaryota</taxon>
        <taxon>Viridiplantae</taxon>
        <taxon>Streptophyta</taxon>
        <taxon>Embryophyta</taxon>
        <taxon>Bryophyta</taxon>
        <taxon>Bryophytina</taxon>
        <taxon>Bryopsida</taxon>
        <taxon>Funariidae</taxon>
        <taxon>Funariales</taxon>
        <taxon>Funariaceae</taxon>
        <taxon>Physcomitrium</taxon>
    </lineage>
</organism>
<dbReference type="InterPro" id="IPR032816">
    <property type="entry name" value="VTT_dom"/>
</dbReference>
<dbReference type="Proteomes" id="UP000006727">
    <property type="component" value="Chromosome 15"/>
</dbReference>
<dbReference type="PANTHER" id="PTHR46431">
    <property type="entry name" value="EXPRESSED PROTEIN"/>
    <property type="match status" value="1"/>
</dbReference>
<feature type="transmembrane region" description="Helical" evidence="2">
    <location>
        <begin position="125"/>
        <end position="146"/>
    </location>
</feature>
<feature type="compositionally biased region" description="Polar residues" evidence="1">
    <location>
        <begin position="391"/>
        <end position="404"/>
    </location>
</feature>
<evidence type="ECO:0000259" key="3">
    <source>
        <dbReference type="Pfam" id="PF09335"/>
    </source>
</evidence>
<gene>
    <name evidence="5" type="primary">LOC112292576</name>
    <name evidence="4" type="ORF">PHYPA_019403</name>
</gene>
<dbReference type="Gramene" id="Pp3c15_6250V3.1">
    <property type="protein sequence ID" value="Pp3c15_6250V3.1"/>
    <property type="gene ID" value="Pp3c15_6250"/>
</dbReference>
<feature type="region of interest" description="Disordered" evidence="1">
    <location>
        <begin position="364"/>
        <end position="423"/>
    </location>
</feature>